<evidence type="ECO:0000256" key="10">
    <source>
        <dbReference type="SAM" id="Coils"/>
    </source>
</evidence>
<proteinExistence type="inferred from homology"/>
<sequence>MATDVDHQAVQPAEPEQAAQPHIDDQPIRRIGYLILFLTFGLFGSWAALAPLNSAALAPGVVTVKSYRKTVQHLEGGIVKALHVRDGDLVKAGDVLIELDGSQTLAELEMLRSQSIAIRVMENRLLAERDDQPSVTFASTPEGNDQRVIEAEENERRIFLARRNARLGEIDVLNKRRVQLDEQIRGFQAMIASKQELADSYQEEVGDLSALLKEGFVDKQRLHEQERSLSRLRSEMAELKSSIAQTRLQIGETELQIAQLQKNFVAEVVKQLAEVQTQGFDLRERLSAAQDRADRIQIRAPESGMVLGMRVHTVGGVVGQGTPLLDIVPASEELIVEVQIAPTDIDRIAIGKLADIRFSAFNNATTPVIEGRLIHVSADRLTNEQTGMAYYLGRIALTAQGRADLGNLLLVPGMPAEVLINTGARTLFSYLVQPASNAFARSLIED</sequence>
<evidence type="ECO:0000313" key="15">
    <source>
        <dbReference type="Proteomes" id="UP000813068"/>
    </source>
</evidence>
<dbReference type="InterPro" id="IPR058982">
    <property type="entry name" value="Beta-barrel_AprE"/>
</dbReference>
<keyword evidence="3 9" id="KW-0813">Transport</keyword>
<dbReference type="Proteomes" id="UP000813068">
    <property type="component" value="Unassembled WGS sequence"/>
</dbReference>
<feature type="coiled-coil region" evidence="10">
    <location>
        <begin position="222"/>
        <end position="263"/>
    </location>
</feature>
<evidence type="ECO:0000256" key="8">
    <source>
        <dbReference type="ARBA" id="ARBA00023136"/>
    </source>
</evidence>
<evidence type="ECO:0000256" key="4">
    <source>
        <dbReference type="ARBA" id="ARBA00022475"/>
    </source>
</evidence>
<dbReference type="PANTHER" id="PTHR30386:SF17">
    <property type="entry name" value="ALKALINE PROTEASE SECRETION PROTEIN APRE"/>
    <property type="match status" value="1"/>
</dbReference>
<evidence type="ECO:0000256" key="6">
    <source>
        <dbReference type="ARBA" id="ARBA00022692"/>
    </source>
</evidence>
<feature type="domain" description="AprE-like long alpha-helical hairpin" evidence="12">
    <location>
        <begin position="106"/>
        <end position="292"/>
    </location>
</feature>
<evidence type="ECO:0000259" key="13">
    <source>
        <dbReference type="Pfam" id="PF26002"/>
    </source>
</evidence>
<evidence type="ECO:0000256" key="11">
    <source>
        <dbReference type="SAM" id="MobiDB-lite"/>
    </source>
</evidence>
<evidence type="ECO:0000256" key="5">
    <source>
        <dbReference type="ARBA" id="ARBA00022519"/>
    </source>
</evidence>
<keyword evidence="7 9" id="KW-1133">Transmembrane helix</keyword>
<feature type="domain" description="AprE-like beta-barrel" evidence="13">
    <location>
        <begin position="334"/>
        <end position="423"/>
    </location>
</feature>
<dbReference type="RefSeq" id="WP_217683431.1">
    <property type="nucleotide sequence ID" value="NZ_JAHRGL010000080.1"/>
</dbReference>
<keyword evidence="15" id="KW-1185">Reference proteome</keyword>
<keyword evidence="10" id="KW-0175">Coiled coil</keyword>
<evidence type="ECO:0000256" key="3">
    <source>
        <dbReference type="ARBA" id="ARBA00022448"/>
    </source>
</evidence>
<feature type="compositionally biased region" description="Low complexity" evidence="11">
    <location>
        <begin position="8"/>
        <end position="21"/>
    </location>
</feature>
<name>A0ABS6N1U3_9GAMM</name>
<keyword evidence="6 9" id="KW-0812">Transmembrane</keyword>
<dbReference type="InterPro" id="IPR006144">
    <property type="entry name" value="Secretion_HlyD_CS"/>
</dbReference>
<dbReference type="InterPro" id="IPR050739">
    <property type="entry name" value="MFP"/>
</dbReference>
<evidence type="ECO:0000313" key="14">
    <source>
        <dbReference type="EMBL" id="MBV2135001.1"/>
    </source>
</evidence>
<feature type="transmembrane region" description="Helical" evidence="9">
    <location>
        <begin position="31"/>
        <end position="49"/>
    </location>
</feature>
<feature type="region of interest" description="Disordered" evidence="11">
    <location>
        <begin position="1"/>
        <end position="22"/>
    </location>
</feature>
<accession>A0ABS6N1U3</accession>
<dbReference type="InterPro" id="IPR058781">
    <property type="entry name" value="HH_AprE-like"/>
</dbReference>
<evidence type="ECO:0000256" key="1">
    <source>
        <dbReference type="ARBA" id="ARBA00004377"/>
    </source>
</evidence>
<dbReference type="PROSITE" id="PS00543">
    <property type="entry name" value="HLYD_FAMILY"/>
    <property type="match status" value="1"/>
</dbReference>
<dbReference type="Pfam" id="PF25994">
    <property type="entry name" value="HH_AprE"/>
    <property type="match status" value="1"/>
</dbReference>
<comment type="subcellular location">
    <subcellularLocation>
        <location evidence="1 9">Cell inner membrane</location>
        <topology evidence="1 9">Single-pass membrane protein</topology>
    </subcellularLocation>
</comment>
<dbReference type="PANTHER" id="PTHR30386">
    <property type="entry name" value="MEMBRANE FUSION SUBUNIT OF EMRAB-TOLC MULTIDRUG EFFLUX PUMP"/>
    <property type="match status" value="1"/>
</dbReference>
<keyword evidence="4 9" id="KW-1003">Cell membrane</keyword>
<evidence type="ECO:0000256" key="7">
    <source>
        <dbReference type="ARBA" id="ARBA00022989"/>
    </source>
</evidence>
<dbReference type="InterPro" id="IPR010129">
    <property type="entry name" value="T1SS_HlyD"/>
</dbReference>
<reference evidence="14 15" key="1">
    <citation type="submission" date="2021-06" db="EMBL/GenBank/DDBJ databases">
        <title>Differences between aerobic and microaerobic xylene degrading microbial communities.</title>
        <authorList>
            <person name="Banerjee S."/>
            <person name="Tancsics A."/>
        </authorList>
    </citation>
    <scope>NUCLEOTIDE SEQUENCE [LARGE SCALE GENOMIC DNA]</scope>
    <source>
        <strain evidence="14 15">MAP12</strain>
    </source>
</reference>
<comment type="caution">
    <text evidence="14">The sequence shown here is derived from an EMBL/GenBank/DDBJ whole genome shotgun (WGS) entry which is preliminary data.</text>
</comment>
<keyword evidence="5 9" id="KW-0997">Cell inner membrane</keyword>
<evidence type="ECO:0000256" key="2">
    <source>
        <dbReference type="ARBA" id="ARBA00009477"/>
    </source>
</evidence>
<organism evidence="14 15">
    <name type="scientific">Geopseudomonas aromaticivorans</name>
    <dbReference type="NCBI Taxonomy" id="2849492"/>
    <lineage>
        <taxon>Bacteria</taxon>
        <taxon>Pseudomonadati</taxon>
        <taxon>Pseudomonadota</taxon>
        <taxon>Gammaproteobacteria</taxon>
        <taxon>Pseudomonadales</taxon>
        <taxon>Pseudomonadaceae</taxon>
        <taxon>Geopseudomonas</taxon>
    </lineage>
</organism>
<evidence type="ECO:0000259" key="12">
    <source>
        <dbReference type="Pfam" id="PF25994"/>
    </source>
</evidence>
<protein>
    <recommendedName>
        <fullName evidence="9">Membrane fusion protein (MFP) family protein</fullName>
    </recommendedName>
</protein>
<evidence type="ECO:0000256" key="9">
    <source>
        <dbReference type="RuleBase" id="RU365093"/>
    </source>
</evidence>
<dbReference type="NCBIfam" id="TIGR01843">
    <property type="entry name" value="type_I_hlyD"/>
    <property type="match status" value="1"/>
</dbReference>
<keyword evidence="8 9" id="KW-0472">Membrane</keyword>
<dbReference type="Pfam" id="PF26002">
    <property type="entry name" value="Beta-barrel_AprE"/>
    <property type="match status" value="1"/>
</dbReference>
<gene>
    <name evidence="14" type="ORF">KRX52_19705</name>
</gene>
<dbReference type="EMBL" id="JAHRGL010000080">
    <property type="protein sequence ID" value="MBV2135001.1"/>
    <property type="molecule type" value="Genomic_DNA"/>
</dbReference>
<comment type="similarity">
    <text evidence="2 9">Belongs to the membrane fusion protein (MFP) (TC 8.A.1) family.</text>
</comment>